<sequence length="238" mass="26398">MDKRYRKIVFGLVLMILLTGCGIQMPVSEGLVFSSSSPYGQTHDEILPFIRYGASITLTSTLPGHIPLQNAAVDEYGSNQKRYLNDYFMTSVGNPGFGISFGNGRRVAIAFTPGYLVAGTHVDGTVRTFEKVFFTFNQNISINGGRELILQRPIWEKDGGGLSLGAFYRNQPMEFVEKEDQWDMGIADFKVPWYGVRLMGQTPDRYSKRAHVRGFISVGYVAEYKAPLLGVGIALSAD</sequence>
<dbReference type="Proteomes" id="UP000479132">
    <property type="component" value="Unassembled WGS sequence"/>
</dbReference>
<dbReference type="AlphaFoldDB" id="A0A6M1SYQ6"/>
<comment type="caution">
    <text evidence="1">The sequence shown here is derived from an EMBL/GenBank/DDBJ whole genome shotgun (WGS) entry which is preliminary data.</text>
</comment>
<dbReference type="PROSITE" id="PS51257">
    <property type="entry name" value="PROKAR_LIPOPROTEIN"/>
    <property type="match status" value="1"/>
</dbReference>
<organism evidence="1 2">
    <name type="scientific">Fodinibius halophilus</name>
    <dbReference type="NCBI Taxonomy" id="1736908"/>
    <lineage>
        <taxon>Bacteria</taxon>
        <taxon>Pseudomonadati</taxon>
        <taxon>Balneolota</taxon>
        <taxon>Balneolia</taxon>
        <taxon>Balneolales</taxon>
        <taxon>Balneolaceae</taxon>
        <taxon>Fodinibius</taxon>
    </lineage>
</organism>
<dbReference type="RefSeq" id="WP_165269325.1">
    <property type="nucleotide sequence ID" value="NZ_JAALLS010000014.1"/>
</dbReference>
<reference evidence="1 2" key="1">
    <citation type="submission" date="2020-02" db="EMBL/GenBank/DDBJ databases">
        <title>Aliifodinibius halophilus 2W32, complete genome.</title>
        <authorList>
            <person name="Li Y."/>
            <person name="Wu S."/>
        </authorList>
    </citation>
    <scope>NUCLEOTIDE SEQUENCE [LARGE SCALE GENOMIC DNA]</scope>
    <source>
        <strain evidence="1 2">2W32</strain>
    </source>
</reference>
<dbReference type="EMBL" id="JAALLS010000014">
    <property type="protein sequence ID" value="NGP89018.1"/>
    <property type="molecule type" value="Genomic_DNA"/>
</dbReference>
<accession>A0A6M1SYQ6</accession>
<protein>
    <submittedName>
        <fullName evidence="1">Uncharacterized protein</fullName>
    </submittedName>
</protein>
<gene>
    <name evidence="1" type="ORF">G3569_11675</name>
</gene>
<name>A0A6M1SYQ6_9BACT</name>
<evidence type="ECO:0000313" key="2">
    <source>
        <dbReference type="Proteomes" id="UP000479132"/>
    </source>
</evidence>
<proteinExistence type="predicted"/>
<keyword evidence="2" id="KW-1185">Reference proteome</keyword>
<evidence type="ECO:0000313" key="1">
    <source>
        <dbReference type="EMBL" id="NGP89018.1"/>
    </source>
</evidence>